<dbReference type="Proteomes" id="UP000019487">
    <property type="component" value="Unassembled WGS sequence"/>
</dbReference>
<dbReference type="STRING" id="1432307.W9CL67"/>
<keyword evidence="1" id="KW-0732">Signal</keyword>
<dbReference type="AlphaFoldDB" id="W9CL67"/>
<proteinExistence type="predicted"/>
<dbReference type="OrthoDB" id="4605274at2759"/>
<feature type="signal peptide" evidence="1">
    <location>
        <begin position="1"/>
        <end position="17"/>
    </location>
</feature>
<evidence type="ECO:0000313" key="3">
    <source>
        <dbReference type="Proteomes" id="UP000019487"/>
    </source>
</evidence>
<dbReference type="PANTHER" id="PTHR37574:SF1">
    <property type="entry name" value="LIPASE B"/>
    <property type="match status" value="1"/>
</dbReference>
<organism evidence="2 3">
    <name type="scientific">Sclerotinia borealis (strain F-4128)</name>
    <dbReference type="NCBI Taxonomy" id="1432307"/>
    <lineage>
        <taxon>Eukaryota</taxon>
        <taxon>Fungi</taxon>
        <taxon>Dikarya</taxon>
        <taxon>Ascomycota</taxon>
        <taxon>Pezizomycotina</taxon>
        <taxon>Leotiomycetes</taxon>
        <taxon>Helotiales</taxon>
        <taxon>Sclerotiniaceae</taxon>
        <taxon>Sclerotinia</taxon>
    </lineage>
</organism>
<name>W9CL67_SCLBF</name>
<keyword evidence="3" id="KW-1185">Reference proteome</keyword>
<dbReference type="PANTHER" id="PTHR37574">
    <property type="entry name" value="LIPASE B"/>
    <property type="match status" value="1"/>
</dbReference>
<sequence length="493" mass="51834">MRLHSLLAAVAGPIVLAAPAPVPAPFPKPQTLRNPINGLVSSGVNGVLDIGSLTSAIPAVLTDLADVLTAADTVEQAIANGTVFGTDVPVLVKKLFSAVKPTATPTSIPQAQKWAAGVWGVSDPSASPTPPANIIANALELVLDGFTSSDLQAVASGASPFANSVNNVNAPVSSSKRFYNNVHENAPFSVDEKTLRAAIYIPPGFTWGKKQPVVMSPGTGVYGYVNFASNIGKLLATTDYADPVYLNIPNALLYDAQISAEYVAYALQYFYAMTSQKPAIVTWSQGSLDAQWAFKYWPSIPQIVTDHIAISPDYHGTALAYLLCPGFATGNDIVCTPSILQQTYESNFVTKLRSNNGDSAYVPTTTVYSLTDEIVQPQSGTAASGFLNDARGVGVSNTFLQAACAGLPAGGLYTHEGVLYNPVAYALVTDALRNEGPGSFDRVGDQCGNVVAPGLSLNDVIETEALVPLFLLNVLSYEDKVTSEPALMGYATY</sequence>
<feature type="chain" id="PRO_5004922027" description="Lipase B" evidence="1">
    <location>
        <begin position="18"/>
        <end position="493"/>
    </location>
</feature>
<accession>W9CL67</accession>
<evidence type="ECO:0000313" key="2">
    <source>
        <dbReference type="EMBL" id="ESZ95379.1"/>
    </source>
</evidence>
<dbReference type="Gene3D" id="3.40.50.1820">
    <property type="entry name" value="alpha/beta hydrolase"/>
    <property type="match status" value="1"/>
</dbReference>
<comment type="caution">
    <text evidence="2">The sequence shown here is derived from an EMBL/GenBank/DDBJ whole genome shotgun (WGS) entry which is preliminary data.</text>
</comment>
<reference evidence="2 3" key="1">
    <citation type="journal article" date="2014" name="Genome Announc.">
        <title>Draft genome sequence of Sclerotinia borealis, a psychrophilic plant pathogenic fungus.</title>
        <authorList>
            <person name="Mardanov A.V."/>
            <person name="Beletsky A.V."/>
            <person name="Kadnikov V.V."/>
            <person name="Ignatov A.N."/>
            <person name="Ravin N.V."/>
        </authorList>
    </citation>
    <scope>NUCLEOTIDE SEQUENCE [LARGE SCALE GENOMIC DNA]</scope>
    <source>
        <strain evidence="3">F-4157</strain>
    </source>
</reference>
<gene>
    <name evidence="2" type="ORF">SBOR_4235</name>
</gene>
<evidence type="ECO:0000256" key="1">
    <source>
        <dbReference type="SAM" id="SignalP"/>
    </source>
</evidence>
<dbReference type="HOGENOM" id="CLU_029537_0_1_1"/>
<dbReference type="SUPFAM" id="SSF53474">
    <property type="entry name" value="alpha/beta-Hydrolases"/>
    <property type="match status" value="1"/>
</dbReference>
<dbReference type="EMBL" id="AYSA01000188">
    <property type="protein sequence ID" value="ESZ95379.1"/>
    <property type="molecule type" value="Genomic_DNA"/>
</dbReference>
<protein>
    <recommendedName>
        <fullName evidence="4">Lipase B</fullName>
    </recommendedName>
</protein>
<dbReference type="InterPro" id="IPR053228">
    <property type="entry name" value="Stereospecific_Lipase"/>
</dbReference>
<dbReference type="InterPro" id="IPR029058">
    <property type="entry name" value="AB_hydrolase_fold"/>
</dbReference>
<evidence type="ECO:0008006" key="4">
    <source>
        <dbReference type="Google" id="ProtNLM"/>
    </source>
</evidence>